<feature type="region of interest" description="Disordered" evidence="1">
    <location>
        <begin position="173"/>
        <end position="315"/>
    </location>
</feature>
<dbReference type="AlphaFoldDB" id="A0AAV6XDA8"/>
<dbReference type="Pfam" id="PF10440">
    <property type="entry name" value="WIYLD"/>
    <property type="match status" value="1"/>
</dbReference>
<dbReference type="Proteomes" id="UP000826271">
    <property type="component" value="Unassembled WGS sequence"/>
</dbReference>
<evidence type="ECO:0000313" key="3">
    <source>
        <dbReference type="EMBL" id="KAG8380856.1"/>
    </source>
</evidence>
<gene>
    <name evidence="3" type="ORF">BUALT_Bualt06G0060000</name>
</gene>
<dbReference type="PANTHER" id="PTHR34271">
    <property type="entry name" value="NUCLEOLAR HISTONE METHYLTRANSFERASE-RELATED PROTEIN"/>
    <property type="match status" value="1"/>
</dbReference>
<keyword evidence="4" id="KW-1185">Reference proteome</keyword>
<name>A0AAV6XDA8_9LAMI</name>
<evidence type="ECO:0000259" key="2">
    <source>
        <dbReference type="Pfam" id="PF10440"/>
    </source>
</evidence>
<reference evidence="3" key="1">
    <citation type="submission" date="2019-10" db="EMBL/GenBank/DDBJ databases">
        <authorList>
            <person name="Zhang R."/>
            <person name="Pan Y."/>
            <person name="Wang J."/>
            <person name="Ma R."/>
            <person name="Yu S."/>
        </authorList>
    </citation>
    <scope>NUCLEOTIDE SEQUENCE</scope>
    <source>
        <strain evidence="3">LA-IB0</strain>
        <tissue evidence="3">Leaf</tissue>
    </source>
</reference>
<protein>
    <recommendedName>
        <fullName evidence="2">WIYLD domain-containing protein</fullName>
    </recommendedName>
</protein>
<feature type="compositionally biased region" description="Polar residues" evidence="1">
    <location>
        <begin position="235"/>
        <end position="244"/>
    </location>
</feature>
<dbReference type="InterPro" id="IPR043017">
    <property type="entry name" value="WIYLD_dom_sf"/>
</dbReference>
<feature type="compositionally biased region" description="Basic and acidic residues" evidence="1">
    <location>
        <begin position="173"/>
        <end position="215"/>
    </location>
</feature>
<comment type="caution">
    <text evidence="3">The sequence shown here is derived from an EMBL/GenBank/DDBJ whole genome shotgun (WGS) entry which is preliminary data.</text>
</comment>
<feature type="region of interest" description="Disordered" evidence="1">
    <location>
        <begin position="57"/>
        <end position="112"/>
    </location>
</feature>
<evidence type="ECO:0000313" key="4">
    <source>
        <dbReference type="Proteomes" id="UP000826271"/>
    </source>
</evidence>
<proteinExistence type="predicted"/>
<evidence type="ECO:0000256" key="1">
    <source>
        <dbReference type="SAM" id="MobiDB-lite"/>
    </source>
</evidence>
<accession>A0AAV6XDA8</accession>
<dbReference type="PANTHER" id="PTHR34271:SF1">
    <property type="entry name" value="NUCLEOLAR HISTONE METHYLTRANSFERASE-RELATED PROTEIN"/>
    <property type="match status" value="1"/>
</dbReference>
<dbReference type="EMBL" id="WHWC01000006">
    <property type="protein sequence ID" value="KAG8380856.1"/>
    <property type="molecule type" value="Genomic_DNA"/>
</dbReference>
<feature type="compositionally biased region" description="Low complexity" evidence="1">
    <location>
        <begin position="289"/>
        <end position="302"/>
    </location>
</feature>
<organism evidence="3 4">
    <name type="scientific">Buddleja alternifolia</name>
    <dbReference type="NCBI Taxonomy" id="168488"/>
    <lineage>
        <taxon>Eukaryota</taxon>
        <taxon>Viridiplantae</taxon>
        <taxon>Streptophyta</taxon>
        <taxon>Embryophyta</taxon>
        <taxon>Tracheophyta</taxon>
        <taxon>Spermatophyta</taxon>
        <taxon>Magnoliopsida</taxon>
        <taxon>eudicotyledons</taxon>
        <taxon>Gunneridae</taxon>
        <taxon>Pentapetalae</taxon>
        <taxon>asterids</taxon>
        <taxon>lamiids</taxon>
        <taxon>Lamiales</taxon>
        <taxon>Scrophulariaceae</taxon>
        <taxon>Buddlejeae</taxon>
        <taxon>Buddleja</taxon>
    </lineage>
</organism>
<feature type="domain" description="WIYLD" evidence="2">
    <location>
        <begin position="116"/>
        <end position="173"/>
    </location>
</feature>
<dbReference type="Gene3D" id="1.10.8.850">
    <property type="entry name" value="Histone-lysine N methyltransferase , C-terminal domain-like"/>
    <property type="match status" value="1"/>
</dbReference>
<dbReference type="InterPro" id="IPR018848">
    <property type="entry name" value="WIYLD_domain"/>
</dbReference>
<sequence length="371" mass="40877">MFHWRKARFGTQVQTQNRRKARLVTQVEIRNRRKGRLGTQVEIRNRRKVRLGTQVETRNRRKAHLGAEVGAEDGPVRSSGAEVGAKDGPVRSSGAEVSQVGAEDGPTRFTGAEPRLSRMDAAVDAMVPYGFSEERVKNVVKELLKEYGGDEAWPFIEDCSYKELIEALLRDTEGNDQEKVGEDENLPKDKSFEDEKAAGTSARDSDTQPDERADDNAPADVAMSTDAVAEPTCSEVVSSSSGINNAGGDGKGWKDILPDQRSGLIDEEETPNPVHKNDDPVTKIHPPGNNNSIPASPSLSNIPSPPPTNSLPTRRRLPCYGWIESDEEDPDDFIFLRPSIVGLKDLLKSPNDGTKTEKKRKSRWDMGPHDA</sequence>
<feature type="region of interest" description="Disordered" evidence="1">
    <location>
        <begin position="344"/>
        <end position="371"/>
    </location>
</feature>